<organism evidence="2 3">
    <name type="scientific">Candidatus Desulfatibia vada</name>
    <dbReference type="NCBI Taxonomy" id="2841696"/>
    <lineage>
        <taxon>Bacteria</taxon>
        <taxon>Pseudomonadati</taxon>
        <taxon>Thermodesulfobacteriota</taxon>
        <taxon>Desulfobacteria</taxon>
        <taxon>Desulfobacterales</taxon>
        <taxon>Desulfobacterales incertae sedis</taxon>
        <taxon>Candidatus Desulfatibia</taxon>
    </lineage>
</organism>
<accession>A0A8J6TKK3</accession>
<feature type="transmembrane region" description="Helical" evidence="1">
    <location>
        <begin position="357"/>
        <end position="381"/>
    </location>
</feature>
<gene>
    <name evidence="2" type="ORF">H8D96_09865</name>
</gene>
<comment type="caution">
    <text evidence="2">The sequence shown here is derived from an EMBL/GenBank/DDBJ whole genome shotgun (WGS) entry which is preliminary data.</text>
</comment>
<keyword evidence="1" id="KW-0472">Membrane</keyword>
<dbReference type="EMBL" id="JACNIG010000211">
    <property type="protein sequence ID" value="MBC8432214.1"/>
    <property type="molecule type" value="Genomic_DNA"/>
</dbReference>
<keyword evidence="1" id="KW-1133">Transmembrane helix</keyword>
<name>A0A8J6TKK3_9BACT</name>
<evidence type="ECO:0000313" key="2">
    <source>
        <dbReference type="EMBL" id="MBC8432214.1"/>
    </source>
</evidence>
<reference evidence="2 3" key="1">
    <citation type="submission" date="2020-08" db="EMBL/GenBank/DDBJ databases">
        <title>Bridging the membrane lipid divide: bacteria of the FCB group superphylum have the potential to synthesize archaeal ether lipids.</title>
        <authorList>
            <person name="Villanueva L."/>
            <person name="Von Meijenfeldt F.A.B."/>
            <person name="Westbye A.B."/>
            <person name="Yadav S."/>
            <person name="Hopmans E.C."/>
            <person name="Dutilh B.E."/>
            <person name="Sinninghe Damste J.S."/>
        </authorList>
    </citation>
    <scope>NUCLEOTIDE SEQUENCE [LARGE SCALE GENOMIC DNA]</scope>
    <source>
        <strain evidence="2">NIOZ-UU17</strain>
    </source>
</reference>
<proteinExistence type="predicted"/>
<dbReference type="AlphaFoldDB" id="A0A8J6TKK3"/>
<sequence>MLKNEIVNQKAFKVFFVRMRSQNSFGRFLAGHYRKLRHLGAEIVKQAFIYQNNLFIHFFTPSATSHPDSLSNKDAINLLYSVYHIQSFVDDFFLKERTDDYTINVINNYIDHNGTALNEAVIADRHNTLRFDLIDLADMIRENVWDKRIDVYNSIKKSIIDNIKRIPLNPNHMPNPYLSRVECIIPLNFLHILTNIKYDNTTDIIDLAESVSYEKDGAIKTDKAYLAIPQIYQDNVMYQDIDAYPRYVPFYVPQVLEPRWNWLMYQNIDIKNDFMDYIDQLHSQGHYLYSYEKSHILKDKVKNINDDIRSNHINFYLTDLSMGIAFPFMISLFAFIHLKTEIAFLFMFKNRIRELLFIFWLLPVLLMLFVKGGILAAYLLYSIFGDLGASAHIALPLAITLFSAAAAFHPINKWCFSPFTGNTLNLHTLHKGR</sequence>
<keyword evidence="1" id="KW-0812">Transmembrane</keyword>
<dbReference type="Proteomes" id="UP000605201">
    <property type="component" value="Unassembled WGS sequence"/>
</dbReference>
<feature type="transmembrane region" description="Helical" evidence="1">
    <location>
        <begin position="387"/>
        <end position="408"/>
    </location>
</feature>
<evidence type="ECO:0000256" key="1">
    <source>
        <dbReference type="SAM" id="Phobius"/>
    </source>
</evidence>
<protein>
    <submittedName>
        <fullName evidence="2">Uncharacterized protein</fullName>
    </submittedName>
</protein>
<feature type="transmembrane region" description="Helical" evidence="1">
    <location>
        <begin position="315"/>
        <end position="336"/>
    </location>
</feature>
<evidence type="ECO:0000313" key="3">
    <source>
        <dbReference type="Proteomes" id="UP000605201"/>
    </source>
</evidence>